<name>A0ABQ5V138_9PROT</name>
<evidence type="ECO:0008006" key="3">
    <source>
        <dbReference type="Google" id="ProtNLM"/>
    </source>
</evidence>
<dbReference type="Proteomes" id="UP001161390">
    <property type="component" value="Unassembled WGS sequence"/>
</dbReference>
<organism evidence="1 2">
    <name type="scientific">Algimonas porphyrae</name>
    <dbReference type="NCBI Taxonomy" id="1128113"/>
    <lineage>
        <taxon>Bacteria</taxon>
        <taxon>Pseudomonadati</taxon>
        <taxon>Pseudomonadota</taxon>
        <taxon>Alphaproteobacteria</taxon>
        <taxon>Maricaulales</taxon>
        <taxon>Robiginitomaculaceae</taxon>
        <taxon>Algimonas</taxon>
    </lineage>
</organism>
<proteinExistence type="predicted"/>
<dbReference type="EMBL" id="BSNJ01000003">
    <property type="protein sequence ID" value="GLQ20802.1"/>
    <property type="molecule type" value="Genomic_DNA"/>
</dbReference>
<reference evidence="1" key="2">
    <citation type="submission" date="2023-01" db="EMBL/GenBank/DDBJ databases">
        <title>Draft genome sequence of Algimonas porphyrae strain NBRC 108216.</title>
        <authorList>
            <person name="Sun Q."/>
            <person name="Mori K."/>
        </authorList>
    </citation>
    <scope>NUCLEOTIDE SEQUENCE</scope>
    <source>
        <strain evidence="1">NBRC 108216</strain>
    </source>
</reference>
<keyword evidence="2" id="KW-1185">Reference proteome</keyword>
<protein>
    <recommendedName>
        <fullName evidence="3">Peptidase M61 catalytic domain-containing protein</fullName>
    </recommendedName>
</protein>
<evidence type="ECO:0000313" key="2">
    <source>
        <dbReference type="Proteomes" id="UP001161390"/>
    </source>
</evidence>
<evidence type="ECO:0000313" key="1">
    <source>
        <dbReference type="EMBL" id="GLQ20802.1"/>
    </source>
</evidence>
<sequence length="484" mass="51948">MLVACSPDPVEQPAELDARADAQTDTLAESVSPITLTLTDGGDGPWTLDIAIDGPDMDGSEIDWSGSSPVFFSRSNGDYRVARYAAQDDGVKLARIGGFDTLIFDENVRAARFAVTPFSGNIRADYTPFIPFSDGGVALFTGQFELLPATDTAAIEGLGGRLSNWSGEQRPIPLTLRSDRSMLVDGRRQSGETTVMVDGGGEYIYFGTADLVEGEYFVGVIDPGLPAWIREDFDDTLGTIFTALEERFGYGLPDRATILFAYRGDDMQGLSNKGGALPGNVLALETAGTALRQPSDAVTGYFQFFFAHEAAHLFQQASGKSLGNQDAAWIHEGHASAVAYRLLVEQGLQTREAYEVRLAEAFNRCAAELNGRALSETLYTGYIGAYDCGEIIAVASDAALPDHDLYDLWANMVSIGDDPNRYDAEDYFAALQALGASEPIVGALRVLTTETLPDADAALRGLLSAVDLDFVVSDGRVSRIAMAE</sequence>
<comment type="caution">
    <text evidence="1">The sequence shown here is derived from an EMBL/GenBank/DDBJ whole genome shotgun (WGS) entry which is preliminary data.</text>
</comment>
<accession>A0ABQ5V138</accession>
<gene>
    <name evidence="1" type="ORF">GCM10007854_17570</name>
</gene>
<reference evidence="1" key="1">
    <citation type="journal article" date="2014" name="Int. J. Syst. Evol. Microbiol.">
        <title>Complete genome of a new Firmicutes species belonging to the dominant human colonic microbiota ('Ruminococcus bicirculans') reveals two chromosomes and a selective capacity to utilize plant glucans.</title>
        <authorList>
            <consortium name="NISC Comparative Sequencing Program"/>
            <person name="Wegmann U."/>
            <person name="Louis P."/>
            <person name="Goesmann A."/>
            <person name="Henrissat B."/>
            <person name="Duncan S.H."/>
            <person name="Flint H.J."/>
        </authorList>
    </citation>
    <scope>NUCLEOTIDE SEQUENCE</scope>
    <source>
        <strain evidence="1">NBRC 108216</strain>
    </source>
</reference>